<geneLocation type="plasmid" evidence="3 4">
    <name>unnamed4</name>
</geneLocation>
<keyword evidence="2" id="KW-0472">Membrane</keyword>
<proteinExistence type="predicted"/>
<sequence>MAAARPHPPGRQRRAQPHRHQQPLLSPPPMSSTIDVTVYTLARKFPKLIGKFANGKPVPLGPYTYLQVATLIVGVVTLLTIVGVFDPPKLPALFVGAAIIGPTVVAVRRIGFSMARTSSRMIWTSRAWTQRKPLSTGGREITAPHSGRAPLTPTGGRRDVFEMDTTH</sequence>
<feature type="transmembrane region" description="Helical" evidence="2">
    <location>
        <begin position="91"/>
        <end position="111"/>
    </location>
</feature>
<evidence type="ECO:0000313" key="4">
    <source>
        <dbReference type="Proteomes" id="UP000195331"/>
    </source>
</evidence>
<feature type="compositionally biased region" description="Basic and acidic residues" evidence="1">
    <location>
        <begin position="156"/>
        <end position="167"/>
    </location>
</feature>
<dbReference type="EMBL" id="CP020813">
    <property type="protein sequence ID" value="ART74533.1"/>
    <property type="molecule type" value="Genomic_DNA"/>
</dbReference>
<gene>
    <name evidence="3" type="ORF">BTO20_38745</name>
</gene>
<evidence type="ECO:0000313" key="3">
    <source>
        <dbReference type="EMBL" id="ART74533.1"/>
    </source>
</evidence>
<dbReference type="Proteomes" id="UP000195331">
    <property type="component" value="Plasmid unnamed4"/>
</dbReference>
<keyword evidence="2" id="KW-1133">Transmembrane helix</keyword>
<feature type="region of interest" description="Disordered" evidence="1">
    <location>
        <begin position="1"/>
        <end position="31"/>
    </location>
</feature>
<organism evidence="3 4">
    <name type="scientific">Mycobacterium dioxanotrophicus</name>
    <dbReference type="NCBI Taxonomy" id="482462"/>
    <lineage>
        <taxon>Bacteria</taxon>
        <taxon>Bacillati</taxon>
        <taxon>Actinomycetota</taxon>
        <taxon>Actinomycetes</taxon>
        <taxon>Mycobacteriales</taxon>
        <taxon>Mycobacteriaceae</taxon>
        <taxon>Mycobacterium</taxon>
    </lineage>
</organism>
<feature type="transmembrane region" description="Helical" evidence="2">
    <location>
        <begin position="65"/>
        <end position="85"/>
    </location>
</feature>
<keyword evidence="2" id="KW-0812">Transmembrane</keyword>
<dbReference type="OrthoDB" id="5181251at2"/>
<keyword evidence="3" id="KW-0614">Plasmid</keyword>
<evidence type="ECO:0000256" key="1">
    <source>
        <dbReference type="SAM" id="MobiDB-lite"/>
    </source>
</evidence>
<feature type="compositionally biased region" description="Basic residues" evidence="1">
    <location>
        <begin position="8"/>
        <end position="21"/>
    </location>
</feature>
<accession>A0A1Y0CGX9</accession>
<evidence type="ECO:0000256" key="2">
    <source>
        <dbReference type="SAM" id="Phobius"/>
    </source>
</evidence>
<name>A0A1Y0CGX9_9MYCO</name>
<dbReference type="KEGG" id="mdx:BTO20_38745"/>
<feature type="region of interest" description="Disordered" evidence="1">
    <location>
        <begin position="133"/>
        <end position="167"/>
    </location>
</feature>
<dbReference type="AlphaFoldDB" id="A0A1Y0CGX9"/>
<keyword evidence="4" id="KW-1185">Reference proteome</keyword>
<reference evidence="3 4" key="1">
    <citation type="submission" date="2017-04" db="EMBL/GenBank/DDBJ databases">
        <title>Whole Genome Sequence of 1,4-Dioxane Degrading Bacterium Mycobacterium dioxanotrophicus PH-06.</title>
        <authorList>
            <person name="He Y."/>
        </authorList>
    </citation>
    <scope>NUCLEOTIDE SEQUENCE [LARGE SCALE GENOMIC DNA]</scope>
    <source>
        <strain evidence="3 4">PH-06</strain>
        <plasmid evidence="3 4">unnamed4</plasmid>
    </source>
</reference>
<protein>
    <submittedName>
        <fullName evidence="3">Uncharacterized protein</fullName>
    </submittedName>
</protein>